<dbReference type="AlphaFoldDB" id="A0A135STR8"/>
<dbReference type="EMBL" id="JFFI01002235">
    <property type="protein sequence ID" value="KXH39333.1"/>
    <property type="molecule type" value="Genomic_DNA"/>
</dbReference>
<evidence type="ECO:0000313" key="2">
    <source>
        <dbReference type="EMBL" id="KXH39333.1"/>
    </source>
</evidence>
<name>A0A135STR8_9PEZI</name>
<dbReference type="OrthoDB" id="4778002at2759"/>
<feature type="region of interest" description="Disordered" evidence="1">
    <location>
        <begin position="1"/>
        <end position="29"/>
    </location>
</feature>
<evidence type="ECO:0000256" key="1">
    <source>
        <dbReference type="SAM" id="MobiDB-lite"/>
    </source>
</evidence>
<comment type="caution">
    <text evidence="2">The sequence shown here is derived from an EMBL/GenBank/DDBJ whole genome shotgun (WGS) entry which is preliminary data.</text>
</comment>
<feature type="compositionally biased region" description="Basic and acidic residues" evidence="1">
    <location>
        <begin position="18"/>
        <end position="29"/>
    </location>
</feature>
<proteinExistence type="predicted"/>
<accession>A0A135STR8</accession>
<keyword evidence="3" id="KW-1185">Reference proteome</keyword>
<reference evidence="2 3" key="1">
    <citation type="submission" date="2014-02" db="EMBL/GenBank/DDBJ databases">
        <title>The genome sequence of Colletotrichum salicis CBS 607.94.</title>
        <authorList>
            <person name="Baroncelli R."/>
            <person name="Thon M.R."/>
        </authorList>
    </citation>
    <scope>NUCLEOTIDE SEQUENCE [LARGE SCALE GENOMIC DNA]</scope>
    <source>
        <strain evidence="2 3">CBS 607.94</strain>
    </source>
</reference>
<sequence length="212" mass="23031">MRPEKSDAANVTPSPVATEKDQGPPDDTPRRCVSTIIECAQETATSFLPHVRRGSFIKEFASKALSAAEVSLCNGLSHTLFLTLKTWPIGEPYPYFADLSAVQGLLASIKATSVVRDIERGILKVTGASCETGTTEVASNDTHLFVSRLKKKARLSVLKVQSGCQGKGLPSAGHRTTKDGNLGLSSEEKRNFFAVPGIERTFDLRVRRELRD</sequence>
<evidence type="ECO:0000313" key="3">
    <source>
        <dbReference type="Proteomes" id="UP000070121"/>
    </source>
</evidence>
<protein>
    <submittedName>
        <fullName evidence="2">Uncharacterized protein</fullName>
    </submittedName>
</protein>
<gene>
    <name evidence="2" type="ORF">CSAL01_12882</name>
</gene>
<organism evidence="2 3">
    <name type="scientific">Colletotrichum salicis</name>
    <dbReference type="NCBI Taxonomy" id="1209931"/>
    <lineage>
        <taxon>Eukaryota</taxon>
        <taxon>Fungi</taxon>
        <taxon>Dikarya</taxon>
        <taxon>Ascomycota</taxon>
        <taxon>Pezizomycotina</taxon>
        <taxon>Sordariomycetes</taxon>
        <taxon>Hypocreomycetidae</taxon>
        <taxon>Glomerellales</taxon>
        <taxon>Glomerellaceae</taxon>
        <taxon>Colletotrichum</taxon>
        <taxon>Colletotrichum acutatum species complex</taxon>
    </lineage>
</organism>
<dbReference type="Proteomes" id="UP000070121">
    <property type="component" value="Unassembled WGS sequence"/>
</dbReference>